<dbReference type="GO" id="GO:0004674">
    <property type="term" value="F:protein serine/threonine kinase activity"/>
    <property type="evidence" value="ECO:0007669"/>
    <property type="project" value="TreeGrafter"/>
</dbReference>
<dbReference type="InterPro" id="IPR051681">
    <property type="entry name" value="Ser/Thr_Kinases-Pseudokinases"/>
</dbReference>
<dbReference type="InterPro" id="IPR001245">
    <property type="entry name" value="Ser-Thr/Tyr_kinase_cat_dom"/>
</dbReference>
<evidence type="ECO:0000259" key="1">
    <source>
        <dbReference type="PROSITE" id="PS50011"/>
    </source>
</evidence>
<reference evidence="2 3" key="1">
    <citation type="journal article" date="2013" name="Proc. Natl. Acad. Sci. U.S.A.">
        <title>Genome of an arbuscular mycorrhizal fungus provides insight into the oldest plant symbiosis.</title>
        <authorList>
            <person name="Tisserant E."/>
            <person name="Malbreil M."/>
            <person name="Kuo A."/>
            <person name="Kohler A."/>
            <person name="Symeonidi A."/>
            <person name="Balestrini R."/>
            <person name="Charron P."/>
            <person name="Duensing N."/>
            <person name="Frei Dit Frey N."/>
            <person name="Gianinazzi-Pearson V."/>
            <person name="Gilbert L.B."/>
            <person name="Handa Y."/>
            <person name="Herr J.R."/>
            <person name="Hijri M."/>
            <person name="Koul R."/>
            <person name="Kawaguchi M."/>
            <person name="Krajinski F."/>
            <person name="Lammers P.J."/>
            <person name="Masclaux F.G."/>
            <person name="Murat C."/>
            <person name="Morin E."/>
            <person name="Ndikumana S."/>
            <person name="Pagni M."/>
            <person name="Petitpierre D."/>
            <person name="Requena N."/>
            <person name="Rosikiewicz P."/>
            <person name="Riley R."/>
            <person name="Saito K."/>
            <person name="San Clemente H."/>
            <person name="Shapiro H."/>
            <person name="van Tuinen D."/>
            <person name="Becard G."/>
            <person name="Bonfante P."/>
            <person name="Paszkowski U."/>
            <person name="Shachar-Hill Y.Y."/>
            <person name="Tuskan G.A."/>
            <person name="Young P.W."/>
            <person name="Sanders I.R."/>
            <person name="Henrissat B."/>
            <person name="Rensing S.A."/>
            <person name="Grigoriev I.V."/>
            <person name="Corradi N."/>
            <person name="Roux C."/>
            <person name="Martin F."/>
        </authorList>
    </citation>
    <scope>NUCLEOTIDE SEQUENCE [LARGE SCALE GENOMIC DNA]</scope>
    <source>
        <strain evidence="2 3">DAOM 197198</strain>
    </source>
</reference>
<dbReference type="PANTHER" id="PTHR44329">
    <property type="entry name" value="SERINE/THREONINE-PROTEIN KINASE TNNI3K-RELATED"/>
    <property type="match status" value="1"/>
</dbReference>
<evidence type="ECO:0000313" key="3">
    <source>
        <dbReference type="Proteomes" id="UP000018888"/>
    </source>
</evidence>
<reference evidence="2 3" key="2">
    <citation type="journal article" date="2018" name="New Phytol.">
        <title>High intraspecific genome diversity in the model arbuscular mycorrhizal symbiont Rhizophagus irregularis.</title>
        <authorList>
            <person name="Chen E.C.H."/>
            <person name="Morin E."/>
            <person name="Beaudet D."/>
            <person name="Noel J."/>
            <person name="Yildirir G."/>
            <person name="Ndikumana S."/>
            <person name="Charron P."/>
            <person name="St-Onge C."/>
            <person name="Giorgi J."/>
            <person name="Kruger M."/>
            <person name="Marton T."/>
            <person name="Ropars J."/>
            <person name="Grigoriev I.V."/>
            <person name="Hainaut M."/>
            <person name="Henrissat B."/>
            <person name="Roux C."/>
            <person name="Martin F."/>
            <person name="Corradi N."/>
        </authorList>
    </citation>
    <scope>NUCLEOTIDE SEQUENCE [LARGE SCALE GENOMIC DNA]</scope>
    <source>
        <strain evidence="2 3">DAOM 197198</strain>
    </source>
</reference>
<evidence type="ECO:0000313" key="2">
    <source>
        <dbReference type="EMBL" id="POG80941.1"/>
    </source>
</evidence>
<dbReference type="EMBL" id="AUPC02000014">
    <property type="protein sequence ID" value="POG80941.1"/>
    <property type="molecule type" value="Genomic_DNA"/>
</dbReference>
<dbReference type="VEuPathDB" id="FungiDB:RhiirFUN_004109"/>
<dbReference type="InterPro" id="IPR000719">
    <property type="entry name" value="Prot_kinase_dom"/>
</dbReference>
<comment type="caution">
    <text evidence="2">The sequence shown here is derived from an EMBL/GenBank/DDBJ whole genome shotgun (WGS) entry which is preliminary data.</text>
</comment>
<dbReference type="Pfam" id="PF07714">
    <property type="entry name" value="PK_Tyr_Ser-Thr"/>
    <property type="match status" value="1"/>
</dbReference>
<name>A0A2P4QTH0_RHIID</name>
<dbReference type="SUPFAM" id="SSF56112">
    <property type="entry name" value="Protein kinase-like (PK-like)"/>
    <property type="match status" value="1"/>
</dbReference>
<gene>
    <name evidence="2" type="ORF">GLOIN_2v1868610</name>
</gene>
<dbReference type="AlphaFoldDB" id="A0A2P4QTH0"/>
<organism evidence="2 3">
    <name type="scientific">Rhizophagus irregularis (strain DAOM 181602 / DAOM 197198 / MUCL 43194)</name>
    <name type="common">Arbuscular mycorrhizal fungus</name>
    <name type="synonym">Glomus intraradices</name>
    <dbReference type="NCBI Taxonomy" id="747089"/>
    <lineage>
        <taxon>Eukaryota</taxon>
        <taxon>Fungi</taxon>
        <taxon>Fungi incertae sedis</taxon>
        <taxon>Mucoromycota</taxon>
        <taxon>Glomeromycotina</taxon>
        <taxon>Glomeromycetes</taxon>
        <taxon>Glomerales</taxon>
        <taxon>Glomeraceae</taxon>
        <taxon>Rhizophagus</taxon>
    </lineage>
</organism>
<dbReference type="Gene3D" id="1.10.510.10">
    <property type="entry name" value="Transferase(Phosphotransferase) domain 1"/>
    <property type="match status" value="1"/>
</dbReference>
<sequence length="427" mass="49880">MESPNNRLEKDESSSGNEEIDKFIKETIDENNCNYYYYYYYNHPLFLEWVPYERFENINQIGEGGFAKVYSATWSDGKIKYAKQDDGKWKKIGSEPMKIALKRIKGSHNMPPEYLNEDTTYLKFYGLTKDPNTKEFMMIMELADQGNLRNVLSKDFKNILWKDKLYILNNIIRDLKNLHKLGYIHKDFHSGNILQTCNSNNKTNISYVSDFGLSRPINEKNSDNKIYGVLPYIAPEVLNGEPYTTSSDIYSFGVVMAELSTGRPPFYERKHSLSLALEICNGFRPEFGKGTPEIYKKLAYRCMSANPKQRPTANELHTLLYYLYYCIFDIENFPYSEDDFQEKFGHEIEEIKLKFKKADEEIKNISTLYKNNSDAIYTSRAFKFNNLPKPIDSTIILSYLDDDNYRESIEHDSQLNNLDVLNISINS</sequence>
<proteinExistence type="predicted"/>
<protein>
    <submittedName>
        <fullName evidence="2">Kinase-like domain-containing protein</fullName>
    </submittedName>
</protein>
<feature type="domain" description="Protein kinase" evidence="1">
    <location>
        <begin position="55"/>
        <end position="320"/>
    </location>
</feature>
<keyword evidence="3" id="KW-1185">Reference proteome</keyword>
<dbReference type="GO" id="GO:0005524">
    <property type="term" value="F:ATP binding"/>
    <property type="evidence" value="ECO:0007669"/>
    <property type="project" value="InterPro"/>
</dbReference>
<accession>A0A2P4QTH0</accession>
<dbReference type="PROSITE" id="PS50011">
    <property type="entry name" value="PROTEIN_KINASE_DOM"/>
    <property type="match status" value="1"/>
</dbReference>
<dbReference type="Proteomes" id="UP000018888">
    <property type="component" value="Unassembled WGS sequence"/>
</dbReference>
<dbReference type="InterPro" id="IPR011009">
    <property type="entry name" value="Kinase-like_dom_sf"/>
</dbReference>